<dbReference type="STRING" id="1314674.A0A0D7BLH4"/>
<evidence type="ECO:0000256" key="1">
    <source>
        <dbReference type="SAM" id="SignalP"/>
    </source>
</evidence>
<evidence type="ECO:0000313" key="3">
    <source>
        <dbReference type="Proteomes" id="UP000054007"/>
    </source>
</evidence>
<organism evidence="2 3">
    <name type="scientific">Cylindrobasidium torrendii FP15055 ss-10</name>
    <dbReference type="NCBI Taxonomy" id="1314674"/>
    <lineage>
        <taxon>Eukaryota</taxon>
        <taxon>Fungi</taxon>
        <taxon>Dikarya</taxon>
        <taxon>Basidiomycota</taxon>
        <taxon>Agaricomycotina</taxon>
        <taxon>Agaricomycetes</taxon>
        <taxon>Agaricomycetidae</taxon>
        <taxon>Agaricales</taxon>
        <taxon>Marasmiineae</taxon>
        <taxon>Physalacriaceae</taxon>
        <taxon>Cylindrobasidium</taxon>
    </lineage>
</organism>
<dbReference type="OrthoDB" id="5327821at2759"/>
<proteinExistence type="predicted"/>
<dbReference type="GO" id="GO:0006458">
    <property type="term" value="P:'de novo' protein folding"/>
    <property type="evidence" value="ECO:0007669"/>
    <property type="project" value="InterPro"/>
</dbReference>
<feature type="chain" id="PRO_5012768492" evidence="1">
    <location>
        <begin position="16"/>
        <end position="245"/>
    </location>
</feature>
<reference evidence="2 3" key="1">
    <citation type="journal article" date="2015" name="Fungal Genet. Biol.">
        <title>Evolution of novel wood decay mechanisms in Agaricales revealed by the genome sequences of Fistulina hepatica and Cylindrobasidium torrendii.</title>
        <authorList>
            <person name="Floudas D."/>
            <person name="Held B.W."/>
            <person name="Riley R."/>
            <person name="Nagy L.G."/>
            <person name="Koehler G."/>
            <person name="Ransdell A.S."/>
            <person name="Younus H."/>
            <person name="Chow J."/>
            <person name="Chiniquy J."/>
            <person name="Lipzen A."/>
            <person name="Tritt A."/>
            <person name="Sun H."/>
            <person name="Haridas S."/>
            <person name="LaButti K."/>
            <person name="Ohm R.A."/>
            <person name="Kues U."/>
            <person name="Blanchette R.A."/>
            <person name="Grigoriev I.V."/>
            <person name="Minto R.E."/>
            <person name="Hibbett D.S."/>
        </authorList>
    </citation>
    <scope>NUCLEOTIDE SEQUENCE [LARGE SCALE GENOMIC DNA]</scope>
    <source>
        <strain evidence="2 3">FP15055 ss-10</strain>
    </source>
</reference>
<dbReference type="PANTHER" id="PTHR28090:SF2">
    <property type="entry name" value="PROTEIN ROT1"/>
    <property type="match status" value="1"/>
</dbReference>
<keyword evidence="3" id="KW-1185">Reference proteome</keyword>
<protein>
    <submittedName>
        <fullName evidence="2">Uncharacterized protein</fullName>
    </submittedName>
</protein>
<dbReference type="EMBL" id="KN880468">
    <property type="protein sequence ID" value="KIY70456.1"/>
    <property type="molecule type" value="Genomic_DNA"/>
</dbReference>
<dbReference type="GO" id="GO:0005789">
    <property type="term" value="C:endoplasmic reticulum membrane"/>
    <property type="evidence" value="ECO:0007669"/>
    <property type="project" value="TreeGrafter"/>
</dbReference>
<sequence length="245" mass="26419">MLSVALLSLAGLVAAQNTGDPIVYDTQHNVTSLYGTWATGSGGVQTGSGFANPSEMTFTYPKTTGWSVSFSSDYYFEWAQYTFVSNGSDPSCITGYVFWTHGQFTENENGSLTMSPFGDGYQQVQDACGAESNVLENTNQSIYVPWWNIAQDTTDGYLLKLQKYDQTYYPPFKQISTTPNMLPTRQLREVTLGSDVTVAQSKRDLVEEETLEKRNAAPAGAAPAVVGGLAYAGAAAVAALGMLTI</sequence>
<feature type="signal peptide" evidence="1">
    <location>
        <begin position="1"/>
        <end position="15"/>
    </location>
</feature>
<dbReference type="InterPro" id="IPR019623">
    <property type="entry name" value="Rot1"/>
</dbReference>
<dbReference type="Pfam" id="PF10681">
    <property type="entry name" value="Rot1"/>
    <property type="match status" value="1"/>
</dbReference>
<name>A0A0D7BLH4_9AGAR</name>
<gene>
    <name evidence="2" type="ORF">CYLTODRAFT_371025</name>
</gene>
<dbReference type="AlphaFoldDB" id="A0A0D7BLH4"/>
<keyword evidence="1" id="KW-0732">Signal</keyword>
<dbReference type="Proteomes" id="UP000054007">
    <property type="component" value="Unassembled WGS sequence"/>
</dbReference>
<evidence type="ECO:0000313" key="2">
    <source>
        <dbReference type="EMBL" id="KIY70456.1"/>
    </source>
</evidence>
<dbReference type="GO" id="GO:0051082">
    <property type="term" value="F:unfolded protein binding"/>
    <property type="evidence" value="ECO:0007669"/>
    <property type="project" value="TreeGrafter"/>
</dbReference>
<dbReference type="PANTHER" id="PTHR28090">
    <property type="entry name" value="PROTEIN ROT1"/>
    <property type="match status" value="1"/>
</dbReference>
<accession>A0A0D7BLH4</accession>